<gene>
    <name evidence="2" type="ORF">IQ13_2437</name>
</gene>
<dbReference type="InterPro" id="IPR055259">
    <property type="entry name" value="YkvP/CgeB_Glyco_trans-like"/>
</dbReference>
<comment type="caution">
    <text evidence="2">The sequence shown here is derived from an EMBL/GenBank/DDBJ whole genome shotgun (WGS) entry which is preliminary data.</text>
</comment>
<dbReference type="EMBL" id="VLLE01000004">
    <property type="protein sequence ID" value="TWI81419.1"/>
    <property type="molecule type" value="Genomic_DNA"/>
</dbReference>
<protein>
    <submittedName>
        <fullName evidence="2">Glycosyltransferase involved in cell wall biosynthesis</fullName>
    </submittedName>
</protein>
<dbReference type="SUPFAM" id="SSF53756">
    <property type="entry name" value="UDP-Glycosyltransferase/glycogen phosphorylase"/>
    <property type="match status" value="1"/>
</dbReference>
<dbReference type="Proteomes" id="UP000316167">
    <property type="component" value="Unassembled WGS sequence"/>
</dbReference>
<evidence type="ECO:0000313" key="2">
    <source>
        <dbReference type="EMBL" id="TWI81419.1"/>
    </source>
</evidence>
<evidence type="ECO:0000259" key="1">
    <source>
        <dbReference type="Pfam" id="PF13524"/>
    </source>
</evidence>
<keyword evidence="3" id="KW-1185">Reference proteome</keyword>
<accession>A0A562SJG9</accession>
<name>A0A562SJG9_9BACT</name>
<dbReference type="GO" id="GO:0016740">
    <property type="term" value="F:transferase activity"/>
    <property type="evidence" value="ECO:0007669"/>
    <property type="project" value="UniProtKB-KW"/>
</dbReference>
<feature type="domain" description="Spore protein YkvP/CgeB glycosyl transferase-like" evidence="1">
    <location>
        <begin position="201"/>
        <end position="317"/>
    </location>
</feature>
<proteinExistence type="predicted"/>
<reference evidence="2 3" key="1">
    <citation type="journal article" date="2015" name="Stand. Genomic Sci.">
        <title>Genomic Encyclopedia of Bacterial and Archaeal Type Strains, Phase III: the genomes of soil and plant-associated and newly described type strains.</title>
        <authorList>
            <person name="Whitman W.B."/>
            <person name="Woyke T."/>
            <person name="Klenk H.P."/>
            <person name="Zhou Y."/>
            <person name="Lilburn T.G."/>
            <person name="Beck B.J."/>
            <person name="De Vos P."/>
            <person name="Vandamme P."/>
            <person name="Eisen J.A."/>
            <person name="Garrity G."/>
            <person name="Hugenholtz P."/>
            <person name="Kyrpides N.C."/>
        </authorList>
    </citation>
    <scope>NUCLEOTIDE SEQUENCE [LARGE SCALE GENOMIC DNA]</scope>
    <source>
        <strain evidence="2 3">CGMCC 1.7271</strain>
    </source>
</reference>
<organism evidence="2 3">
    <name type="scientific">Lacibacter cauensis</name>
    <dbReference type="NCBI Taxonomy" id="510947"/>
    <lineage>
        <taxon>Bacteria</taxon>
        <taxon>Pseudomonadati</taxon>
        <taxon>Bacteroidota</taxon>
        <taxon>Chitinophagia</taxon>
        <taxon>Chitinophagales</taxon>
        <taxon>Chitinophagaceae</taxon>
        <taxon>Lacibacter</taxon>
    </lineage>
</organism>
<dbReference type="Gene3D" id="3.40.50.2000">
    <property type="entry name" value="Glycogen Phosphorylase B"/>
    <property type="match status" value="2"/>
</dbReference>
<evidence type="ECO:0000313" key="3">
    <source>
        <dbReference type="Proteomes" id="UP000316167"/>
    </source>
</evidence>
<dbReference type="AlphaFoldDB" id="A0A562SJG9"/>
<sequence length="355" mass="41332">MFLTSNWPADHPMQLRWKHYYENRGIKFFSLHVNWNIYYADRKRKLKEFVSLVSFLLRNGIFFIHANDLASGMAAVFLKKYTFIRFVYDAHEIFSHEIPAASEEPFYRQQKAEAEKAILTAADLVIVPNAQRIQFFQQFHRNLDKVLYSLIENKSLAGYNKTVSSSFVEQLQDGRYRLFYGGSFWYGRKQEEFPVLGKALQAEQIDFVLSGGRNEYLDAMLKEEALTYVGNIPPEQYCSFIEHIHIGLAWYFPTTVNDELCAPLKIFDYLANGKPVLAARLPYLVELSERYPGIITLFEAGNWHDCFEKAKDVTKHYTLIRQQLAAISPDVFTWESQYRAIDQDFLKAGINLCAE</sequence>
<keyword evidence="2" id="KW-0808">Transferase</keyword>
<dbReference type="Pfam" id="PF13524">
    <property type="entry name" value="Glyco_trans_1_2"/>
    <property type="match status" value="1"/>
</dbReference>